<dbReference type="GeneID" id="28869557"/>
<feature type="region of interest" description="Disordered" evidence="1">
    <location>
        <begin position="38"/>
        <end position="59"/>
    </location>
</feature>
<protein>
    <submittedName>
        <fullName evidence="2">Uncharacterized protein</fullName>
    </submittedName>
</protein>
<feature type="compositionally biased region" description="Low complexity" evidence="1">
    <location>
        <begin position="335"/>
        <end position="371"/>
    </location>
</feature>
<feature type="region of interest" description="Disordered" evidence="1">
    <location>
        <begin position="896"/>
        <end position="985"/>
    </location>
</feature>
<feature type="compositionally biased region" description="Acidic residues" evidence="1">
    <location>
        <begin position="475"/>
        <end position="487"/>
    </location>
</feature>
<evidence type="ECO:0000313" key="3">
    <source>
        <dbReference type="Proteomes" id="UP000092177"/>
    </source>
</evidence>
<dbReference type="RefSeq" id="XP_018154874.1">
    <property type="nucleotide sequence ID" value="XM_018305450.1"/>
</dbReference>
<feature type="compositionally biased region" description="Low complexity" evidence="1">
    <location>
        <begin position="967"/>
        <end position="985"/>
    </location>
</feature>
<dbReference type="AlphaFoldDB" id="A0A1B7Y2X8"/>
<feature type="region of interest" description="Disordered" evidence="1">
    <location>
        <begin position="146"/>
        <end position="176"/>
    </location>
</feature>
<organism evidence="2 3">
    <name type="scientific">Colletotrichum higginsianum (strain IMI 349063)</name>
    <name type="common">Crucifer anthracnose fungus</name>
    <dbReference type="NCBI Taxonomy" id="759273"/>
    <lineage>
        <taxon>Eukaryota</taxon>
        <taxon>Fungi</taxon>
        <taxon>Dikarya</taxon>
        <taxon>Ascomycota</taxon>
        <taxon>Pezizomycotina</taxon>
        <taxon>Sordariomycetes</taxon>
        <taxon>Hypocreomycetidae</taxon>
        <taxon>Glomerellales</taxon>
        <taxon>Glomerellaceae</taxon>
        <taxon>Colletotrichum</taxon>
        <taxon>Colletotrichum destructivum species complex</taxon>
    </lineage>
</organism>
<feature type="compositionally biased region" description="Polar residues" evidence="1">
    <location>
        <begin position="224"/>
        <end position="280"/>
    </location>
</feature>
<comment type="caution">
    <text evidence="2">The sequence shown here is derived from an EMBL/GenBank/DDBJ whole genome shotgun (WGS) entry which is preliminary data.</text>
</comment>
<keyword evidence="3" id="KW-1185">Reference proteome</keyword>
<dbReference type="OrthoDB" id="3886018at2759"/>
<feature type="compositionally biased region" description="Basic and acidic residues" evidence="1">
    <location>
        <begin position="290"/>
        <end position="317"/>
    </location>
</feature>
<feature type="region of interest" description="Disordered" evidence="1">
    <location>
        <begin position="192"/>
        <end position="375"/>
    </location>
</feature>
<name>A0A1B7Y2X8_COLHI</name>
<accession>A0A1B7Y2X8</accession>
<dbReference type="EMBL" id="LTAN01000007">
    <property type="protein sequence ID" value="OBR06356.1"/>
    <property type="molecule type" value="Genomic_DNA"/>
</dbReference>
<feature type="compositionally biased region" description="Polar residues" evidence="1">
    <location>
        <begin position="202"/>
        <end position="215"/>
    </location>
</feature>
<feature type="compositionally biased region" description="Polar residues" evidence="1">
    <location>
        <begin position="318"/>
        <end position="334"/>
    </location>
</feature>
<sequence>MSASESRQGRVVTSIVTTYILVTLPCGASDLPSSINLQTPASSTSTNVNATRGPGSSLTRPWNTTVVNPSVSFSPTNWNSTKVNSRTLTAFSNGTTTAVNTGVLIPSSYGGVPTSRTGQSPVFSSVITATANHPVSHSVSSLFSKPIQSKQPAESENASFNASLSSPITSSTQGGQFSRSAVSSTFTLQISLSEGGTDETSRVSTSLGQETTPSAGAQPVESPPSGSTKATGNKPSLSPSSGKGVRSSTDLPQTSPSGTDRDVTTSSMPRSVPSGGSTQKHSTKAPEASDSNRSKTAEATGHDDSSKTSTKKGHDDTSSGNDKSTKASPGSTQDSGISSTSAASSNGKSASPSATADPGSSETGSPKSTSSEDQDYATVFMTATIDPPPGVDPKTTVTWTSTEVTKTTTRDGNAWPTIFPVWFCGGGQLLCAPKCLIPFLSCGGINGPGPLGFPWAKPPPRKPRGKPRKVRPDDPTDPEDPEDDPEPSETPTSSSSEVSCTASTTISPHCDQHCFVSPVTTTGSSTSFTTSCNTATCKPTVVCSRTLDTTTTTTFTTHSSTPTPVEHFCGDRESPCLDCGKEKTGAKGIVARQHGFIPWNPDPDPELLNGPQGLTRPETWPQGPQNWWDRMWRYVYHYCDGLTAPRLTQDGERLEMGYSTMHADEFKDQGLAGATGPFWGCSGIVIVTKRGIYTSHVWEIPNFHKGTHNPTALDWAEEFEEGILRFLKRGSGDRIGGYVGIDQLEDSTDIFANKQEDTLAVILHVPSSMAFSGSSQIPPNYGDFDPRHAALVDRWADFIAGNLGFPRDKIRNNIYVKGPSYWPAYVEERRPLNPMDMYTPPYGLLHWQYHPAHVVETLADGTEIRKPTIRVWYEKFLIFEESWCLPGTVTARNDKGGGGGSCPMPSAPAARSSLAASGGSGSASGSASGGATNKLSPTSAATRNSSSTAFVPPAGFPSNSTRTSGVSTNTNALPATSSSSSSSKAKATAWVTATAEVTATNWADPTPSAATNKPSYVSGGPVISRVPASEATKLLPTPSYGPSKRVVRISQDMSFGADKKTNHTAVITVYEITDTAGGGVRETILVSQRDGGGGGSPVDLPSKVVVEDQEGGRLEVKFVTAPQQIELESKRLGRVLKWAMINIKDEQNPDNPYCDVRSVTPGEGVLKRSVECFYNT</sequence>
<proteinExistence type="predicted"/>
<evidence type="ECO:0000256" key="1">
    <source>
        <dbReference type="SAM" id="MobiDB-lite"/>
    </source>
</evidence>
<feature type="compositionally biased region" description="Basic residues" evidence="1">
    <location>
        <begin position="459"/>
        <end position="469"/>
    </location>
</feature>
<feature type="compositionally biased region" description="Low complexity" evidence="1">
    <location>
        <begin position="907"/>
        <end position="949"/>
    </location>
</feature>
<feature type="compositionally biased region" description="Polar residues" evidence="1">
    <location>
        <begin position="957"/>
        <end position="966"/>
    </location>
</feature>
<gene>
    <name evidence="2" type="ORF">CH63R_10476</name>
</gene>
<reference evidence="3" key="1">
    <citation type="journal article" date="2017" name="BMC Genomics">
        <title>Gapless genome assembly of Colletotrichum higginsianum reveals chromosome structure and association of transposable elements with secondary metabolite gene clusters.</title>
        <authorList>
            <person name="Dallery J.-F."/>
            <person name="Lapalu N."/>
            <person name="Zampounis A."/>
            <person name="Pigne S."/>
            <person name="Luyten I."/>
            <person name="Amselem J."/>
            <person name="Wittenberg A.H.J."/>
            <person name="Zhou S."/>
            <person name="de Queiroz M.V."/>
            <person name="Robin G.P."/>
            <person name="Auger A."/>
            <person name="Hainaut M."/>
            <person name="Henrissat B."/>
            <person name="Kim K.-T."/>
            <person name="Lee Y.-H."/>
            <person name="Lespinet O."/>
            <person name="Schwartz D.C."/>
            <person name="Thon M.R."/>
            <person name="O'Connell R.J."/>
        </authorList>
    </citation>
    <scope>NUCLEOTIDE SEQUENCE [LARGE SCALE GENOMIC DNA]</scope>
    <source>
        <strain evidence="3">IMI 349063</strain>
    </source>
</reference>
<dbReference type="KEGG" id="chig:CH63R_10476"/>
<feature type="region of interest" description="Disordered" evidence="1">
    <location>
        <begin position="451"/>
        <end position="500"/>
    </location>
</feature>
<evidence type="ECO:0000313" key="2">
    <source>
        <dbReference type="EMBL" id="OBR06356.1"/>
    </source>
</evidence>
<dbReference type="VEuPathDB" id="FungiDB:CH63R_10476"/>
<dbReference type="Proteomes" id="UP000092177">
    <property type="component" value="Unassembled WGS sequence"/>
</dbReference>